<dbReference type="GO" id="GO:0020037">
    <property type="term" value="F:heme binding"/>
    <property type="evidence" value="ECO:0007669"/>
    <property type="project" value="InterPro"/>
</dbReference>
<dbReference type="InterPro" id="IPR037120">
    <property type="entry name" value="Haem_peroxidase_sf_animal"/>
</dbReference>
<reference evidence="5 6" key="1">
    <citation type="submission" date="2020-05" db="EMBL/GenBank/DDBJ databases">
        <title>Parvularcula mediterraneae sp. nov., isolated from polypropylene straw from shallow seawater of the seashore of Laganas in Zakynthos island, Greece.</title>
        <authorList>
            <person name="Szabo I."/>
            <person name="Al-Omari J."/>
            <person name="Rado J."/>
            <person name="Szerdahelyi G.S."/>
        </authorList>
    </citation>
    <scope>NUCLEOTIDE SEQUENCE [LARGE SCALE GENOMIC DNA]</scope>
    <source>
        <strain evidence="5 6">ZS-1/3</strain>
    </source>
</reference>
<dbReference type="GO" id="GO:0004601">
    <property type="term" value="F:peroxidase activity"/>
    <property type="evidence" value="ECO:0007669"/>
    <property type="project" value="InterPro"/>
</dbReference>
<keyword evidence="2" id="KW-0223">Dioxygenase</keyword>
<evidence type="ECO:0008006" key="7">
    <source>
        <dbReference type="Google" id="ProtNLM"/>
    </source>
</evidence>
<dbReference type="RefSeq" id="WP_173196865.1">
    <property type="nucleotide sequence ID" value="NZ_JABFCX010000002.1"/>
</dbReference>
<dbReference type="InterPro" id="IPR010255">
    <property type="entry name" value="Haem_peroxidase_sf"/>
</dbReference>
<dbReference type="GO" id="GO:0004666">
    <property type="term" value="F:prostaglandin-endoperoxide synthase activity"/>
    <property type="evidence" value="ECO:0007669"/>
    <property type="project" value="TreeGrafter"/>
</dbReference>
<dbReference type="Proteomes" id="UP000536835">
    <property type="component" value="Unassembled WGS sequence"/>
</dbReference>
<proteinExistence type="predicted"/>
<dbReference type="SUPFAM" id="SSF48113">
    <property type="entry name" value="Heme-dependent peroxidases"/>
    <property type="match status" value="1"/>
</dbReference>
<dbReference type="GO" id="GO:0046872">
    <property type="term" value="F:metal ion binding"/>
    <property type="evidence" value="ECO:0007669"/>
    <property type="project" value="UniProtKB-KW"/>
</dbReference>
<dbReference type="GO" id="GO:0006979">
    <property type="term" value="P:response to oxidative stress"/>
    <property type="evidence" value="ECO:0007669"/>
    <property type="project" value="InterPro"/>
</dbReference>
<dbReference type="InterPro" id="IPR019791">
    <property type="entry name" value="Haem_peroxidase_animal"/>
</dbReference>
<evidence type="ECO:0000313" key="6">
    <source>
        <dbReference type="Proteomes" id="UP000536835"/>
    </source>
</evidence>
<dbReference type="PANTHER" id="PTHR11903:SF39">
    <property type="entry name" value="PROSTAGLANDIN G_H SYNTHASE 2-LIKE"/>
    <property type="match status" value="1"/>
</dbReference>
<dbReference type="GO" id="GO:0006631">
    <property type="term" value="P:fatty acid metabolic process"/>
    <property type="evidence" value="ECO:0007669"/>
    <property type="project" value="UniProtKB-ARBA"/>
</dbReference>
<keyword evidence="3" id="KW-0560">Oxidoreductase</keyword>
<gene>
    <name evidence="5" type="ORF">HK107_03600</name>
</gene>
<dbReference type="GO" id="GO:0016702">
    <property type="term" value="F:oxidoreductase activity, acting on single donors with incorporation of molecular oxygen, incorporation of two atoms of oxygen"/>
    <property type="evidence" value="ECO:0007669"/>
    <property type="project" value="TreeGrafter"/>
</dbReference>
<dbReference type="AlphaFoldDB" id="A0A7Y3W4M5"/>
<dbReference type="Gene3D" id="1.10.640.10">
    <property type="entry name" value="Haem peroxidase domain superfamily, animal type"/>
    <property type="match status" value="1"/>
</dbReference>
<keyword evidence="4" id="KW-0408">Iron</keyword>
<dbReference type="EMBL" id="JABFCX010000002">
    <property type="protein sequence ID" value="NNU15412.1"/>
    <property type="molecule type" value="Genomic_DNA"/>
</dbReference>
<evidence type="ECO:0000313" key="5">
    <source>
        <dbReference type="EMBL" id="NNU15412.1"/>
    </source>
</evidence>
<keyword evidence="6" id="KW-1185">Reference proteome</keyword>
<organism evidence="5 6">
    <name type="scientific">Parvularcula mediterranea</name>
    <dbReference type="NCBI Taxonomy" id="2732508"/>
    <lineage>
        <taxon>Bacteria</taxon>
        <taxon>Pseudomonadati</taxon>
        <taxon>Pseudomonadota</taxon>
        <taxon>Alphaproteobacteria</taxon>
        <taxon>Parvularculales</taxon>
        <taxon>Parvularculaceae</taxon>
        <taxon>Parvularcula</taxon>
    </lineage>
</organism>
<dbReference type="InterPro" id="IPR050783">
    <property type="entry name" value="Oxylipin_biosynth_metab"/>
</dbReference>
<name>A0A7Y3W4M5_9PROT</name>
<dbReference type="GO" id="GO:0005737">
    <property type="term" value="C:cytoplasm"/>
    <property type="evidence" value="ECO:0007669"/>
    <property type="project" value="TreeGrafter"/>
</dbReference>
<dbReference type="PANTHER" id="PTHR11903">
    <property type="entry name" value="PROSTAGLANDIN G/H SYNTHASE"/>
    <property type="match status" value="1"/>
</dbReference>
<dbReference type="Pfam" id="PF03098">
    <property type="entry name" value="An_peroxidase"/>
    <property type="match status" value="1"/>
</dbReference>
<dbReference type="PRINTS" id="PR00457">
    <property type="entry name" value="ANPEROXIDASE"/>
</dbReference>
<evidence type="ECO:0000256" key="2">
    <source>
        <dbReference type="ARBA" id="ARBA00022964"/>
    </source>
</evidence>
<evidence type="ECO:0000256" key="1">
    <source>
        <dbReference type="ARBA" id="ARBA00022723"/>
    </source>
</evidence>
<accession>A0A7Y3W4M5</accession>
<comment type="caution">
    <text evidence="5">The sequence shown here is derived from an EMBL/GenBank/DDBJ whole genome shotgun (WGS) entry which is preliminary data.</text>
</comment>
<keyword evidence="1" id="KW-0479">Metal-binding</keyword>
<dbReference type="PROSITE" id="PS50292">
    <property type="entry name" value="PEROXIDASE_3"/>
    <property type="match status" value="1"/>
</dbReference>
<sequence>MGFKDMLTAVINHIEPLRLPAAKKAISFFAEACPPRPMAYSMFSEYVSWPGLVERRYSGRHLPPATGENAPAKPDLDAIADLFERDEFVPCHDTSLLFPLFAQWFVDGFLRTKWEDPTKERFFRENESNQEIDLNQLYGSSEVQTHMLRDMGNGGRLKSRMIDGEEWPPLLFEERADGFHVRAEYARTDTSPGLYTDNNLRRIYEKWPDADLREAWATGLEFGSATLGQSLMNVLFLREHNRVAGLISEAHPDWDDEHVFQTTRCVVTVLLLNVVMQDYIPHIARQRLDLGVPPGWAEEQPWYRTNRMAVEFALLYRWHDLIPDEFFVRGEARSAVELVKPNKWLMKEKLRHVLVGASRTPAGRIGLRNTAKFLNMKGGADVKRLSTDMGRCCHLASFNDYREHYGLKRYKSFLELTKNKEDAAELERLYGHIDKLEWWVGLFAEYYEAPDMMGELLRMMVANDAFTQALTNPLLSKAVFGPHTFSEVGMKVIKETKTLADIAVRNTGLTKKQKHCVSMHVQTRGE</sequence>
<protein>
    <recommendedName>
        <fullName evidence="7">Heme peroxidase</fullName>
    </recommendedName>
</protein>
<evidence type="ECO:0000256" key="4">
    <source>
        <dbReference type="ARBA" id="ARBA00023004"/>
    </source>
</evidence>
<evidence type="ECO:0000256" key="3">
    <source>
        <dbReference type="ARBA" id="ARBA00023002"/>
    </source>
</evidence>